<accession>A0A1F5TRX3</accession>
<comment type="caution">
    <text evidence="1">The sequence shown here is derived from an EMBL/GenBank/DDBJ whole genome shotgun (WGS) entry which is preliminary data.</text>
</comment>
<dbReference type="AlphaFoldDB" id="A0A1F5TRX3"/>
<reference evidence="1 2" key="1">
    <citation type="journal article" date="2016" name="Nat. Commun.">
        <title>Thousands of microbial genomes shed light on interconnected biogeochemical processes in an aquifer system.</title>
        <authorList>
            <person name="Anantharaman K."/>
            <person name="Brown C.T."/>
            <person name="Hug L.A."/>
            <person name="Sharon I."/>
            <person name="Castelle C.J."/>
            <person name="Probst A.J."/>
            <person name="Thomas B.C."/>
            <person name="Singh A."/>
            <person name="Wilkins M.J."/>
            <person name="Karaoz U."/>
            <person name="Brodie E.L."/>
            <person name="Williams K.H."/>
            <person name="Hubbard S.S."/>
            <person name="Banfield J.F."/>
        </authorList>
    </citation>
    <scope>NUCLEOTIDE SEQUENCE [LARGE SCALE GENOMIC DNA]</scope>
</reference>
<dbReference type="Proteomes" id="UP000177579">
    <property type="component" value="Unassembled WGS sequence"/>
</dbReference>
<name>A0A1F5TRX3_9BACT</name>
<protein>
    <submittedName>
        <fullName evidence="1">NADH dehydrogenase</fullName>
    </submittedName>
</protein>
<organism evidence="1 2">
    <name type="scientific">Candidatus Falkowbacteria bacterium RIFOXYD2_FULL_34_120</name>
    <dbReference type="NCBI Taxonomy" id="1798007"/>
    <lineage>
        <taxon>Bacteria</taxon>
        <taxon>Candidatus Falkowiibacteriota</taxon>
    </lineage>
</organism>
<dbReference type="EMBL" id="MFGO01000007">
    <property type="protein sequence ID" value="OGF41653.1"/>
    <property type="molecule type" value="Genomic_DNA"/>
</dbReference>
<evidence type="ECO:0000313" key="2">
    <source>
        <dbReference type="Proteomes" id="UP000177579"/>
    </source>
</evidence>
<proteinExistence type="predicted"/>
<evidence type="ECO:0000313" key="1">
    <source>
        <dbReference type="EMBL" id="OGF41653.1"/>
    </source>
</evidence>
<sequence>MFNYIKKRIKSILERLINAKNNDEELLILGKILSNQQYLLNFKKINDYEFKIFSQFGDDGIIQYLIKKIKIENKTFIEFGVADYLESNTRFLLMNNNWSGYVIDGSIDHINRLKSTKWYWQYDLRANALFLDTKNLNQEIEKTGFINLGLLHIDLDGNDYWMWESLNTEKIKPCIVILEYNSVFGKDRSITTPYDPKFVRSQKHYSNLYWGASLKALATLSKKKNYEFVGCNTAGNNAYFIRKDLITEEIRPVSIEDGFIESKFRESRSPEKKLTYLRGNERSDQIRGLIIYNTEAQKEEKI</sequence>
<gene>
    <name evidence="1" type="ORF">A2531_06460</name>
</gene>